<dbReference type="AlphaFoldDB" id="A0A5C4TCB6"/>
<organism evidence="1 2">
    <name type="scientific">Paenibacillus hemerocallicola</name>
    <dbReference type="NCBI Taxonomy" id="1172614"/>
    <lineage>
        <taxon>Bacteria</taxon>
        <taxon>Bacillati</taxon>
        <taxon>Bacillota</taxon>
        <taxon>Bacilli</taxon>
        <taxon>Bacillales</taxon>
        <taxon>Paenibacillaceae</taxon>
        <taxon>Paenibacillus</taxon>
    </lineage>
</organism>
<dbReference type="PROSITE" id="PS51257">
    <property type="entry name" value="PROKAR_LIPOPROTEIN"/>
    <property type="match status" value="1"/>
</dbReference>
<evidence type="ECO:0000313" key="1">
    <source>
        <dbReference type="EMBL" id="TNJ66109.1"/>
    </source>
</evidence>
<accession>A0A5C4TCB6</accession>
<reference evidence="1 2" key="1">
    <citation type="submission" date="2019-05" db="EMBL/GenBank/DDBJ databases">
        <title>We sequenced the genome of Paenibacillus hemerocallicola KCTC 33185 for further insight into its adaptation and study the phylogeny of Paenibacillus.</title>
        <authorList>
            <person name="Narsing Rao M.P."/>
        </authorList>
    </citation>
    <scope>NUCLEOTIDE SEQUENCE [LARGE SCALE GENOMIC DNA]</scope>
    <source>
        <strain evidence="1 2">KCTC 33185</strain>
    </source>
</reference>
<evidence type="ECO:0000313" key="2">
    <source>
        <dbReference type="Proteomes" id="UP000307943"/>
    </source>
</evidence>
<sequence length="67" mass="7286">MRRDGLVASAAFVSVMILCGCKKELRQNGASDTVAVSLQASNDKPVLRVTTNDNYYAAKSYMDNMPV</sequence>
<dbReference type="Proteomes" id="UP000307943">
    <property type="component" value="Unassembled WGS sequence"/>
</dbReference>
<name>A0A5C4TCB6_9BACL</name>
<gene>
    <name evidence="1" type="ORF">FE784_11875</name>
</gene>
<keyword evidence="2" id="KW-1185">Reference proteome</keyword>
<dbReference type="RefSeq" id="WP_139602417.1">
    <property type="nucleotide sequence ID" value="NZ_VDCQ01000013.1"/>
</dbReference>
<proteinExistence type="predicted"/>
<dbReference type="EMBL" id="VDCQ01000013">
    <property type="protein sequence ID" value="TNJ66109.1"/>
    <property type="molecule type" value="Genomic_DNA"/>
</dbReference>
<comment type="caution">
    <text evidence="1">The sequence shown here is derived from an EMBL/GenBank/DDBJ whole genome shotgun (WGS) entry which is preliminary data.</text>
</comment>
<protein>
    <submittedName>
        <fullName evidence="1">Uncharacterized protein</fullName>
    </submittedName>
</protein>